<dbReference type="GO" id="GO:0008726">
    <property type="term" value="F:alkanesulfonate monooxygenase activity"/>
    <property type="evidence" value="ECO:0007669"/>
    <property type="project" value="TreeGrafter"/>
</dbReference>
<reference evidence="6" key="1">
    <citation type="submission" date="2019-09" db="EMBL/GenBank/DDBJ databases">
        <title>Characterisation of the sponge microbiome using genome-centric metagenomics.</title>
        <authorList>
            <person name="Engelberts J.P."/>
            <person name="Robbins S.J."/>
            <person name="De Goeij J.M."/>
            <person name="Aranda M."/>
            <person name="Bell S.C."/>
            <person name="Webster N.S."/>
        </authorList>
    </citation>
    <scope>NUCLEOTIDE SEQUENCE</scope>
    <source>
        <strain evidence="6">SB0664_bin_27</strain>
    </source>
</reference>
<dbReference type="SUPFAM" id="SSF51679">
    <property type="entry name" value="Bacterial luciferase-like"/>
    <property type="match status" value="1"/>
</dbReference>
<keyword evidence="4" id="KW-0503">Monooxygenase</keyword>
<evidence type="ECO:0000259" key="5">
    <source>
        <dbReference type="Pfam" id="PF00296"/>
    </source>
</evidence>
<evidence type="ECO:0000256" key="2">
    <source>
        <dbReference type="ARBA" id="ARBA00022643"/>
    </source>
</evidence>
<proteinExistence type="predicted"/>
<gene>
    <name evidence="6" type="ORF">F4Y42_14015</name>
</gene>
<dbReference type="Pfam" id="PF00296">
    <property type="entry name" value="Bac_luciferase"/>
    <property type="match status" value="1"/>
</dbReference>
<keyword evidence="3" id="KW-0560">Oxidoreductase</keyword>
<dbReference type="EMBL" id="VXRG01000115">
    <property type="protein sequence ID" value="MXY94553.1"/>
    <property type="molecule type" value="Genomic_DNA"/>
</dbReference>
<dbReference type="InterPro" id="IPR036661">
    <property type="entry name" value="Luciferase-like_sf"/>
</dbReference>
<keyword evidence="1" id="KW-0285">Flavoprotein</keyword>
<dbReference type="PANTHER" id="PTHR42847:SF8">
    <property type="entry name" value="CONSERVED PROTEIN"/>
    <property type="match status" value="1"/>
</dbReference>
<evidence type="ECO:0000313" key="6">
    <source>
        <dbReference type="EMBL" id="MXY94553.1"/>
    </source>
</evidence>
<dbReference type="InterPro" id="IPR011251">
    <property type="entry name" value="Luciferase-like_dom"/>
</dbReference>
<accession>A0A6B0YV24</accession>
<keyword evidence="2" id="KW-0288">FMN</keyword>
<name>A0A6B0YV24_9CHLR</name>
<sequence>MQSVDFGWHAPSFPTDGSDADTFLKQVHTHLQLMDGHLTSVWVDDHVHPWGTFVPRDTPATEVLTTLAYFAARYPNYDWGSLVYCQSYRNPALTAKMAASLQWLTGGRHIFGIGAGWLEEEYDAYNWPFPRPAARIRQLEETIEIVKLLWTESPASYEGHYYRIDNAYCHPQPDPPPPIMVGGGGEQLTLRVVARHADWWNLPGGTPEIYAHKLRVLREHCQAVGRDFDEIRKTSALPPIAVHHSEEVARQQGEASPYALGGRGFLAGTPDQVAAQLQEFIDIGVSLFQIRIADFPETAGTELFIQEVLPRFKD</sequence>
<dbReference type="Gene3D" id="3.20.20.30">
    <property type="entry name" value="Luciferase-like domain"/>
    <property type="match status" value="1"/>
</dbReference>
<dbReference type="AlphaFoldDB" id="A0A6B0YV24"/>
<comment type="caution">
    <text evidence="6">The sequence shown here is derived from an EMBL/GenBank/DDBJ whole genome shotgun (WGS) entry which is preliminary data.</text>
</comment>
<feature type="domain" description="Luciferase-like" evidence="5">
    <location>
        <begin position="38"/>
        <end position="252"/>
    </location>
</feature>
<organism evidence="6">
    <name type="scientific">Caldilineaceae bacterium SB0664_bin_27</name>
    <dbReference type="NCBI Taxonomy" id="2605260"/>
    <lineage>
        <taxon>Bacteria</taxon>
        <taxon>Bacillati</taxon>
        <taxon>Chloroflexota</taxon>
        <taxon>Caldilineae</taxon>
        <taxon>Caldilineales</taxon>
        <taxon>Caldilineaceae</taxon>
    </lineage>
</organism>
<protein>
    <submittedName>
        <fullName evidence="6">LLM class flavin-dependent oxidoreductase</fullName>
    </submittedName>
</protein>
<dbReference type="PANTHER" id="PTHR42847">
    <property type="entry name" value="ALKANESULFONATE MONOOXYGENASE"/>
    <property type="match status" value="1"/>
</dbReference>
<evidence type="ECO:0000256" key="3">
    <source>
        <dbReference type="ARBA" id="ARBA00023002"/>
    </source>
</evidence>
<evidence type="ECO:0000256" key="4">
    <source>
        <dbReference type="ARBA" id="ARBA00023033"/>
    </source>
</evidence>
<dbReference type="GO" id="GO:0046306">
    <property type="term" value="P:alkanesulfonate catabolic process"/>
    <property type="evidence" value="ECO:0007669"/>
    <property type="project" value="TreeGrafter"/>
</dbReference>
<dbReference type="InterPro" id="IPR050172">
    <property type="entry name" value="SsuD_RutA_monooxygenase"/>
</dbReference>
<evidence type="ECO:0000256" key="1">
    <source>
        <dbReference type="ARBA" id="ARBA00022630"/>
    </source>
</evidence>